<proteinExistence type="predicted"/>
<gene>
    <name evidence="2" type="ORF">AQI70_30320</name>
</gene>
<sequence length="84" mass="9142">MSRSLARAVPTAWATLMTSSTVLLTFTKNVIRMSARMLSRQISPSLPVRVISMAFTEMSITSALCSTGSTTCPVKVTSTFRIRP</sequence>
<evidence type="ECO:0000256" key="1">
    <source>
        <dbReference type="SAM" id="Phobius"/>
    </source>
</evidence>
<comment type="caution">
    <text evidence="2">The sequence shown here is derived from an EMBL/GenBank/DDBJ whole genome shotgun (WGS) entry which is preliminary data.</text>
</comment>
<dbReference type="STRING" id="146536.AQI70_30320"/>
<dbReference type="AlphaFoldDB" id="A0A117NYW1"/>
<keyword evidence="1" id="KW-0812">Transmembrane</keyword>
<feature type="transmembrane region" description="Helical" evidence="1">
    <location>
        <begin position="12"/>
        <end position="31"/>
    </location>
</feature>
<dbReference type="Proteomes" id="UP000054024">
    <property type="component" value="Unassembled WGS sequence"/>
</dbReference>
<keyword evidence="1" id="KW-0472">Membrane</keyword>
<dbReference type="EMBL" id="LMWJ01000025">
    <property type="protein sequence ID" value="KUM69934.1"/>
    <property type="molecule type" value="Genomic_DNA"/>
</dbReference>
<evidence type="ECO:0000313" key="3">
    <source>
        <dbReference type="Proteomes" id="UP000054024"/>
    </source>
</evidence>
<organism evidence="2 3">
    <name type="scientific">Streptomyces curacoi</name>
    <dbReference type="NCBI Taxonomy" id="146536"/>
    <lineage>
        <taxon>Bacteria</taxon>
        <taxon>Bacillati</taxon>
        <taxon>Actinomycetota</taxon>
        <taxon>Actinomycetes</taxon>
        <taxon>Kitasatosporales</taxon>
        <taxon>Streptomycetaceae</taxon>
        <taxon>Streptomyces</taxon>
    </lineage>
</organism>
<keyword evidence="1" id="KW-1133">Transmembrane helix</keyword>
<reference evidence="2 3" key="1">
    <citation type="submission" date="2015-10" db="EMBL/GenBank/DDBJ databases">
        <title>Draft genome sequence of Streptomyces curacoi DSM 40107, type strain for the species Streptomyces curacoi.</title>
        <authorList>
            <person name="Ruckert C."/>
            <person name="Winkler A."/>
            <person name="Kalinowski J."/>
            <person name="Kampfer P."/>
            <person name="Glaeser S."/>
        </authorList>
    </citation>
    <scope>NUCLEOTIDE SEQUENCE [LARGE SCALE GENOMIC DNA]</scope>
    <source>
        <strain evidence="2 3">DSM 40107</strain>
    </source>
</reference>
<name>A0A117NYW1_9ACTN</name>
<evidence type="ECO:0000313" key="2">
    <source>
        <dbReference type="EMBL" id="KUM69934.1"/>
    </source>
</evidence>
<accession>A0A117NYW1</accession>
<protein>
    <submittedName>
        <fullName evidence="2">Uncharacterized protein</fullName>
    </submittedName>
</protein>
<keyword evidence="3" id="KW-1185">Reference proteome</keyword>